<protein>
    <submittedName>
        <fullName evidence="2">Uncharacterized protein</fullName>
    </submittedName>
</protein>
<evidence type="ECO:0000256" key="1">
    <source>
        <dbReference type="SAM" id="MobiDB-lite"/>
    </source>
</evidence>
<evidence type="ECO:0000313" key="2">
    <source>
        <dbReference type="EMBL" id="EJW93121.1"/>
    </source>
</evidence>
<dbReference type="AlphaFoldDB" id="J9FE01"/>
<proteinExistence type="predicted"/>
<name>J9FE01_9ZZZZ</name>
<feature type="region of interest" description="Disordered" evidence="1">
    <location>
        <begin position="1"/>
        <end position="20"/>
    </location>
</feature>
<sequence length="74" mass="8451">MNSKKKGRRQTALPPKINPFFRPPANIRPCPVRFVGVLRPLSMRQSVFPPLWLLCLSVLRELLHSTCCPVKAEL</sequence>
<accession>J9FE01</accession>
<gene>
    <name evidence="2" type="ORF">EVA_18773</name>
</gene>
<reference evidence="2" key="1">
    <citation type="journal article" date="2012" name="PLoS ONE">
        <title>Gene sets for utilization of primary and secondary nutrition supplies in the distal gut of endangered iberian lynx.</title>
        <authorList>
            <person name="Alcaide M."/>
            <person name="Messina E."/>
            <person name="Richter M."/>
            <person name="Bargiela R."/>
            <person name="Peplies J."/>
            <person name="Huws S.A."/>
            <person name="Newbold C.J."/>
            <person name="Golyshin P.N."/>
            <person name="Simon M.A."/>
            <person name="Lopez G."/>
            <person name="Yakimov M.M."/>
            <person name="Ferrer M."/>
        </authorList>
    </citation>
    <scope>NUCLEOTIDE SEQUENCE</scope>
</reference>
<dbReference type="EMBL" id="AMCI01007155">
    <property type="protein sequence ID" value="EJW93121.1"/>
    <property type="molecule type" value="Genomic_DNA"/>
</dbReference>
<comment type="caution">
    <text evidence="2">The sequence shown here is derived from an EMBL/GenBank/DDBJ whole genome shotgun (WGS) entry which is preliminary data.</text>
</comment>
<organism evidence="2">
    <name type="scientific">gut metagenome</name>
    <dbReference type="NCBI Taxonomy" id="749906"/>
    <lineage>
        <taxon>unclassified sequences</taxon>
        <taxon>metagenomes</taxon>
        <taxon>organismal metagenomes</taxon>
    </lineage>
</organism>